<dbReference type="Pfam" id="PF00155">
    <property type="entry name" value="Aminotran_1_2"/>
    <property type="match status" value="1"/>
</dbReference>
<dbReference type="InterPro" id="IPR015424">
    <property type="entry name" value="PyrdxlP-dep_Trfase"/>
</dbReference>
<comment type="cofactor">
    <cofactor evidence="1">
        <name>pyridoxal 5'-phosphate</name>
        <dbReference type="ChEBI" id="CHEBI:597326"/>
    </cofactor>
</comment>
<proteinExistence type="predicted"/>
<evidence type="ECO:0000313" key="5">
    <source>
        <dbReference type="Proteomes" id="UP001301012"/>
    </source>
</evidence>
<dbReference type="PANTHER" id="PTHR42885:SF1">
    <property type="entry name" value="THREONINE-PHOSPHATE DECARBOXYLASE"/>
    <property type="match status" value="1"/>
</dbReference>
<dbReference type="InterPro" id="IPR015421">
    <property type="entry name" value="PyrdxlP-dep_Trfase_major"/>
</dbReference>
<keyword evidence="4" id="KW-0808">Transferase</keyword>
<evidence type="ECO:0000256" key="1">
    <source>
        <dbReference type="ARBA" id="ARBA00001933"/>
    </source>
</evidence>
<dbReference type="EC" id="2.6.1.9" evidence="4"/>
<dbReference type="Gene3D" id="3.90.1150.10">
    <property type="entry name" value="Aspartate Aminotransferase, domain 1"/>
    <property type="match status" value="1"/>
</dbReference>
<gene>
    <name evidence="4" type="ORF">QOZ84_15890</name>
</gene>
<keyword evidence="5" id="KW-1185">Reference proteome</keyword>
<dbReference type="Gene3D" id="3.40.640.10">
    <property type="entry name" value="Type I PLP-dependent aspartate aminotransferase-like (Major domain)"/>
    <property type="match status" value="1"/>
</dbReference>
<keyword evidence="2" id="KW-0663">Pyridoxal phosphate</keyword>
<organism evidence="4 5">
    <name type="scientific">Romboutsia sedimentorum</name>
    <dbReference type="NCBI Taxonomy" id="1368474"/>
    <lineage>
        <taxon>Bacteria</taxon>
        <taxon>Bacillati</taxon>
        <taxon>Bacillota</taxon>
        <taxon>Clostridia</taxon>
        <taxon>Peptostreptococcales</taxon>
        <taxon>Peptostreptococcaceae</taxon>
        <taxon>Romboutsia</taxon>
    </lineage>
</organism>
<dbReference type="SUPFAM" id="SSF53383">
    <property type="entry name" value="PLP-dependent transferases"/>
    <property type="match status" value="1"/>
</dbReference>
<feature type="domain" description="Aminotransferase class I/classII large" evidence="3">
    <location>
        <begin position="23"/>
        <end position="348"/>
    </location>
</feature>
<protein>
    <submittedName>
        <fullName evidence="4">Histidinol-phosphate transaminase</fullName>
        <ecNumber evidence="4">2.6.1.9</ecNumber>
    </submittedName>
</protein>
<dbReference type="GO" id="GO:0004400">
    <property type="term" value="F:histidinol-phosphate transaminase activity"/>
    <property type="evidence" value="ECO:0007669"/>
    <property type="project" value="UniProtKB-EC"/>
</dbReference>
<evidence type="ECO:0000313" key="4">
    <source>
        <dbReference type="EMBL" id="MDK2565015.1"/>
    </source>
</evidence>
<keyword evidence="4" id="KW-0032">Aminotransferase</keyword>
<comment type="caution">
    <text evidence="4">The sequence shown here is derived from an EMBL/GenBank/DDBJ whole genome shotgun (WGS) entry which is preliminary data.</text>
</comment>
<sequence>MKDLGHGANVEYIAKLYDKNPKDIIDFSSNINPKVIPNLEKYILEGLEECRSYPDINYTNLKNNISKYINVKSDFIIPGNGATEIIYLLMKSIGKKIAILNPTFSEYERSAKLSGLEVINLALDEKNQFGIDLDYIKANIEKFDSLFVCNPNNPNGKVKDLKKLLDLMKSNNKLLIVDETFMEFVGDEEKYSLVKSIDKYENLFILKAVTKFFGMPGLRLGYGLTSNKEIIEKIYNYKEPWTINSFADTLSNYIFTDKKYIKDSKDYYINERKYMLQELRNIKNIVVYDSDTNFLLIRLNTKRANEIKVELLIKGNILVRDASNFICLDDSYIRIAIKSHEENKILIKYMKDLLGD</sequence>
<dbReference type="CDD" id="cd00609">
    <property type="entry name" value="AAT_like"/>
    <property type="match status" value="1"/>
</dbReference>
<dbReference type="InterPro" id="IPR015422">
    <property type="entry name" value="PyrdxlP-dep_Trfase_small"/>
</dbReference>
<dbReference type="EMBL" id="JASKYM010000015">
    <property type="protein sequence ID" value="MDK2565015.1"/>
    <property type="molecule type" value="Genomic_DNA"/>
</dbReference>
<dbReference type="Proteomes" id="UP001301012">
    <property type="component" value="Unassembled WGS sequence"/>
</dbReference>
<accession>A0ABT7EG42</accession>
<dbReference type="PANTHER" id="PTHR42885">
    <property type="entry name" value="HISTIDINOL-PHOSPHATE AMINOTRANSFERASE-RELATED"/>
    <property type="match status" value="1"/>
</dbReference>
<dbReference type="RefSeq" id="WP_284133880.1">
    <property type="nucleotide sequence ID" value="NZ_JASKYM010000015.1"/>
</dbReference>
<evidence type="ECO:0000256" key="2">
    <source>
        <dbReference type="ARBA" id="ARBA00022898"/>
    </source>
</evidence>
<reference evidence="4 5" key="1">
    <citation type="submission" date="2023-05" db="EMBL/GenBank/DDBJ databases">
        <title>Rombocin, a short stable natural nisin variant, displays selective antimicrobial activity against Listeria monocytogenes and employs dual mode of action to kill target bacterial strains.</title>
        <authorList>
            <person name="Wambui J."/>
            <person name="Stephan R."/>
            <person name="Kuipers O.P."/>
        </authorList>
    </citation>
    <scope>NUCLEOTIDE SEQUENCE [LARGE SCALE GENOMIC DNA]</scope>
    <source>
        <strain evidence="4 5">RC002</strain>
    </source>
</reference>
<evidence type="ECO:0000259" key="3">
    <source>
        <dbReference type="Pfam" id="PF00155"/>
    </source>
</evidence>
<name>A0ABT7EG42_9FIRM</name>
<dbReference type="InterPro" id="IPR004839">
    <property type="entry name" value="Aminotransferase_I/II_large"/>
</dbReference>